<sequence>MSFPIIKSTAYALIHTPGLMLEEMRHKGIPLASTQKSSVRNFEEVLAYLPNQVFIGNMAPEELTKLPRPWFRQLLAQAKRKGKFGEILPEEEFLALMKAVDVYGLVCLEKSFQERTIKKIAAHPALQSLKGVQVPQDTGYEMQEIKRMIQEEACVPLTCEGTIQGCVKKGHTTDNALTARHIRENLAAKASGVLALQLLLQQSGLKRSEVDYVLEVSEESCGDDGQKGGGGFAKSIAEACSCTNATGSDIRAFCAAPVHGMMQGAALVQAGIFQNVVVVGGGCTAKLGMNGVVHLKNQMPLLEDMLGSFACLISTNDHIHPVIRTDLIGRMKVSCGDSPQNVFKELVREPLARGGYKISQIDRFAAELVNPEIIEPTGCGDVTKRNYQMIASLGVLQGEYGPDQISKEINRFGVPGYAPNQGHIPSGIPFIGHACQRILDGEMKQAMIIGKGSLFLGKLTRLYDALSLIIQKNT</sequence>
<feature type="domain" description="DUF5940" evidence="1">
    <location>
        <begin position="342"/>
        <end position="474"/>
    </location>
</feature>
<comment type="caution">
    <text evidence="2">The sequence shown here is derived from an EMBL/GenBank/DDBJ whole genome shotgun (WGS) entry which is preliminary data.</text>
</comment>
<organism evidence="2 3">
    <name type="scientific">Dehalobacterium formicoaceticum</name>
    <dbReference type="NCBI Taxonomy" id="51515"/>
    <lineage>
        <taxon>Bacteria</taxon>
        <taxon>Bacillati</taxon>
        <taxon>Bacillota</taxon>
        <taxon>Clostridia</taxon>
        <taxon>Eubacteriales</taxon>
        <taxon>Peptococcaceae</taxon>
        <taxon>Dehalobacterium</taxon>
    </lineage>
</organism>
<evidence type="ECO:0000313" key="3">
    <source>
        <dbReference type="Proteomes" id="UP001524944"/>
    </source>
</evidence>
<keyword evidence="3" id="KW-1185">Reference proteome</keyword>
<dbReference type="Pfam" id="PF19364">
    <property type="entry name" value="DUF5940"/>
    <property type="match status" value="1"/>
</dbReference>
<reference evidence="2 3" key="1">
    <citation type="submission" date="2022-08" db="EMBL/GenBank/DDBJ databases">
        <title>Proteogenomics of the novel Dehalobacterium formicoaceticum strain EZ94 highlights a key role of methyltransferases during anaerobic dichloromethane degradation.</title>
        <authorList>
            <person name="Wasmund K."/>
        </authorList>
    </citation>
    <scope>NUCLEOTIDE SEQUENCE [LARGE SCALE GENOMIC DNA]</scope>
    <source>
        <strain evidence="2 3">EZ94</strain>
    </source>
</reference>
<dbReference type="Proteomes" id="UP001524944">
    <property type="component" value="Unassembled WGS sequence"/>
</dbReference>
<proteinExistence type="predicted"/>
<dbReference type="SUPFAM" id="SSF53901">
    <property type="entry name" value="Thiolase-like"/>
    <property type="match status" value="1"/>
</dbReference>
<dbReference type="EC" id="1.21.4.-" evidence="2"/>
<gene>
    <name evidence="2" type="primary">grdC</name>
    <name evidence="2" type="ORF">NVS47_05430</name>
</gene>
<evidence type="ECO:0000313" key="2">
    <source>
        <dbReference type="EMBL" id="MCR6544965.1"/>
    </source>
</evidence>
<name>A0ABT1Y287_9FIRM</name>
<dbReference type="InterPro" id="IPR016039">
    <property type="entry name" value="Thiolase-like"/>
</dbReference>
<protein>
    <submittedName>
        <fullName evidence="2">Glycine/sarcosine/betaine reductase complex component C subunit beta</fullName>
        <ecNumber evidence="2">1.21.4.-</ecNumber>
    </submittedName>
</protein>
<dbReference type="GO" id="GO:0016491">
    <property type="term" value="F:oxidoreductase activity"/>
    <property type="evidence" value="ECO:0007669"/>
    <property type="project" value="UniProtKB-KW"/>
</dbReference>
<evidence type="ECO:0000259" key="1">
    <source>
        <dbReference type="Pfam" id="PF19364"/>
    </source>
</evidence>
<dbReference type="InterPro" id="IPR045984">
    <property type="entry name" value="DUF5940"/>
</dbReference>
<dbReference type="NCBIfam" id="NF040746">
    <property type="entry name" value="reduct_C_beta"/>
    <property type="match status" value="1"/>
</dbReference>
<dbReference type="Gene3D" id="3.40.47.10">
    <property type="match status" value="1"/>
</dbReference>
<keyword evidence="2" id="KW-0560">Oxidoreductase</keyword>
<dbReference type="RefSeq" id="WP_089608591.1">
    <property type="nucleotide sequence ID" value="NZ_CP022121.1"/>
</dbReference>
<accession>A0ABT1Y287</accession>
<dbReference type="EMBL" id="JANPWE010000002">
    <property type="protein sequence ID" value="MCR6544965.1"/>
    <property type="molecule type" value="Genomic_DNA"/>
</dbReference>